<dbReference type="InterPro" id="IPR011006">
    <property type="entry name" value="CheY-like_superfamily"/>
</dbReference>
<dbReference type="InterPro" id="IPR036388">
    <property type="entry name" value="WH-like_DNA-bd_sf"/>
</dbReference>
<dbReference type="SMART" id="SM00448">
    <property type="entry name" value="REC"/>
    <property type="match status" value="1"/>
</dbReference>
<dbReference type="InterPro" id="IPR001867">
    <property type="entry name" value="OmpR/PhoB-type_DNA-bd"/>
</dbReference>
<dbReference type="Proteomes" id="UP000076796">
    <property type="component" value="Unassembled WGS sequence"/>
</dbReference>
<dbReference type="CDD" id="cd17574">
    <property type="entry name" value="REC_OmpR"/>
    <property type="match status" value="1"/>
</dbReference>
<dbReference type="GeneID" id="97555383"/>
<dbReference type="Pfam" id="PF00486">
    <property type="entry name" value="Trans_reg_C"/>
    <property type="match status" value="1"/>
</dbReference>
<dbReference type="FunFam" id="3.40.50.2300:FF:000001">
    <property type="entry name" value="DNA-binding response regulator PhoB"/>
    <property type="match status" value="1"/>
</dbReference>
<evidence type="ECO:0000256" key="7">
    <source>
        <dbReference type="PROSITE-ProRule" id="PRU00169"/>
    </source>
</evidence>
<dbReference type="FunFam" id="1.10.10.10:FF:000018">
    <property type="entry name" value="DNA-binding response regulator ResD"/>
    <property type="match status" value="1"/>
</dbReference>
<proteinExistence type="predicted"/>
<dbReference type="SUPFAM" id="SSF52172">
    <property type="entry name" value="CheY-like"/>
    <property type="match status" value="1"/>
</dbReference>
<comment type="caution">
    <text evidence="11">The sequence shown here is derived from an EMBL/GenBank/DDBJ whole genome shotgun (WGS) entry which is preliminary data.</text>
</comment>
<evidence type="ECO:0000256" key="2">
    <source>
        <dbReference type="ARBA" id="ARBA00022553"/>
    </source>
</evidence>
<dbReference type="Gene3D" id="1.10.10.10">
    <property type="entry name" value="Winged helix-like DNA-binding domain superfamily/Winged helix DNA-binding domain"/>
    <property type="match status" value="1"/>
</dbReference>
<protein>
    <submittedName>
        <fullName evidence="11">DNA-binding response regulator</fullName>
    </submittedName>
</protein>
<evidence type="ECO:0000256" key="8">
    <source>
        <dbReference type="PROSITE-ProRule" id="PRU01091"/>
    </source>
</evidence>
<dbReference type="PANTHER" id="PTHR48111:SF52">
    <property type="entry name" value="TRANSCRIPTIONAL REGULATORY PROTEIN YVRH"/>
    <property type="match status" value="1"/>
</dbReference>
<dbReference type="GO" id="GO:0005829">
    <property type="term" value="C:cytosol"/>
    <property type="evidence" value="ECO:0007669"/>
    <property type="project" value="TreeGrafter"/>
</dbReference>
<name>A0A163DK12_9BACL</name>
<evidence type="ECO:0000259" key="10">
    <source>
        <dbReference type="PROSITE" id="PS51755"/>
    </source>
</evidence>
<dbReference type="Pfam" id="PF00072">
    <property type="entry name" value="Response_reg"/>
    <property type="match status" value="1"/>
</dbReference>
<dbReference type="PANTHER" id="PTHR48111">
    <property type="entry name" value="REGULATOR OF RPOS"/>
    <property type="match status" value="1"/>
</dbReference>
<evidence type="ECO:0000256" key="4">
    <source>
        <dbReference type="ARBA" id="ARBA00023015"/>
    </source>
</evidence>
<dbReference type="PROSITE" id="PS51755">
    <property type="entry name" value="OMPR_PHOB"/>
    <property type="match status" value="1"/>
</dbReference>
<feature type="DNA-binding region" description="OmpR/PhoB-type" evidence="8">
    <location>
        <begin position="130"/>
        <end position="229"/>
    </location>
</feature>
<evidence type="ECO:0000256" key="3">
    <source>
        <dbReference type="ARBA" id="ARBA00023012"/>
    </source>
</evidence>
<dbReference type="GO" id="GO:0032993">
    <property type="term" value="C:protein-DNA complex"/>
    <property type="evidence" value="ECO:0007669"/>
    <property type="project" value="TreeGrafter"/>
</dbReference>
<reference evidence="11" key="1">
    <citation type="journal article" date="2016" name="Genome Announc.">
        <title>Draft genomes of two strains of Paenibacillus glucanolyticus with capability to degrade lignocellulose.</title>
        <authorList>
            <person name="Mathews S.L."/>
            <person name="Pawlak J."/>
            <person name="Grunden A.M."/>
        </authorList>
    </citation>
    <scope>NUCLEOTIDE SEQUENCE [LARGE SCALE GENOMIC DNA]</scope>
    <source>
        <strain evidence="11">SLM1</strain>
    </source>
</reference>
<dbReference type="InterPro" id="IPR001789">
    <property type="entry name" value="Sig_transdc_resp-reg_receiver"/>
</dbReference>
<dbReference type="Gene3D" id="3.40.50.2300">
    <property type="match status" value="1"/>
</dbReference>
<organism evidence="11 12">
    <name type="scientific">Paenibacillus glucanolyticus</name>
    <dbReference type="NCBI Taxonomy" id="59843"/>
    <lineage>
        <taxon>Bacteria</taxon>
        <taxon>Bacillati</taxon>
        <taxon>Bacillota</taxon>
        <taxon>Bacilli</taxon>
        <taxon>Bacillales</taxon>
        <taxon>Paenibacillaceae</taxon>
        <taxon>Paenibacillus</taxon>
    </lineage>
</organism>
<feature type="domain" description="Response regulatory" evidence="9">
    <location>
        <begin position="4"/>
        <end position="118"/>
    </location>
</feature>
<dbReference type="OrthoDB" id="9790442at2"/>
<dbReference type="Gene3D" id="6.10.250.690">
    <property type="match status" value="1"/>
</dbReference>
<evidence type="ECO:0000256" key="6">
    <source>
        <dbReference type="ARBA" id="ARBA00023163"/>
    </source>
</evidence>
<dbReference type="CDD" id="cd00383">
    <property type="entry name" value="trans_reg_C"/>
    <property type="match status" value="1"/>
</dbReference>
<dbReference type="InterPro" id="IPR016032">
    <property type="entry name" value="Sig_transdc_resp-reg_C-effctor"/>
</dbReference>
<comment type="subcellular location">
    <subcellularLocation>
        <location evidence="1">Cytoplasm</location>
    </subcellularLocation>
</comment>
<keyword evidence="4" id="KW-0805">Transcription regulation</keyword>
<keyword evidence="2 7" id="KW-0597">Phosphoprotein</keyword>
<gene>
    <name evidence="11" type="ORF">AWU65_01270</name>
</gene>
<evidence type="ECO:0000256" key="5">
    <source>
        <dbReference type="ARBA" id="ARBA00023125"/>
    </source>
</evidence>
<dbReference type="PROSITE" id="PS50110">
    <property type="entry name" value="RESPONSE_REGULATORY"/>
    <property type="match status" value="1"/>
</dbReference>
<evidence type="ECO:0000313" key="11">
    <source>
        <dbReference type="EMBL" id="KZS43279.1"/>
    </source>
</evidence>
<dbReference type="SUPFAM" id="SSF46894">
    <property type="entry name" value="C-terminal effector domain of the bipartite response regulators"/>
    <property type="match status" value="1"/>
</dbReference>
<keyword evidence="3" id="KW-0902">Two-component regulatory system</keyword>
<evidence type="ECO:0000256" key="1">
    <source>
        <dbReference type="ARBA" id="ARBA00004496"/>
    </source>
</evidence>
<keyword evidence="6" id="KW-0804">Transcription</keyword>
<dbReference type="EMBL" id="LWMH01000003">
    <property type="protein sequence ID" value="KZS43279.1"/>
    <property type="molecule type" value="Genomic_DNA"/>
</dbReference>
<feature type="modified residue" description="4-aspartylphosphate" evidence="7">
    <location>
        <position position="54"/>
    </location>
</feature>
<dbReference type="InterPro" id="IPR039420">
    <property type="entry name" value="WalR-like"/>
</dbReference>
<dbReference type="GO" id="GO:0000156">
    <property type="term" value="F:phosphorelay response regulator activity"/>
    <property type="evidence" value="ECO:0007669"/>
    <property type="project" value="TreeGrafter"/>
</dbReference>
<dbReference type="GO" id="GO:0006355">
    <property type="term" value="P:regulation of DNA-templated transcription"/>
    <property type="evidence" value="ECO:0007669"/>
    <property type="project" value="InterPro"/>
</dbReference>
<keyword evidence="12" id="KW-1185">Reference proteome</keyword>
<dbReference type="AlphaFoldDB" id="A0A163DK12"/>
<sequence>MNQPILLIDDEKGILDMLTLVLKKEGFRHIHHALTGAEAVAMAYGKSYDLVVLDVTLPDIDGFEVCRRLRQTMDMPILFLTSRTTDLDKLTGFAMGGDDYITKPFNPLEVAARMKAQLRRQNQKSNAKQAPRFDYGYFVVDKEGGQLVVDGCSVECPAREFALLTFFCEHPNRIFSIRQLYEQVWGDEYLGDEKTVAIHISRLRKKIESDASKPQFLLNVRGLGYKIVKPEKKGESE</sequence>
<feature type="domain" description="OmpR/PhoB-type" evidence="10">
    <location>
        <begin position="130"/>
        <end position="229"/>
    </location>
</feature>
<evidence type="ECO:0000313" key="12">
    <source>
        <dbReference type="Proteomes" id="UP000076796"/>
    </source>
</evidence>
<dbReference type="RefSeq" id="WP_063480707.1">
    <property type="nucleotide sequence ID" value="NZ_CP147845.1"/>
</dbReference>
<accession>A0A163DK12</accession>
<dbReference type="SMART" id="SM00862">
    <property type="entry name" value="Trans_reg_C"/>
    <property type="match status" value="1"/>
</dbReference>
<evidence type="ECO:0000259" key="9">
    <source>
        <dbReference type="PROSITE" id="PS50110"/>
    </source>
</evidence>
<keyword evidence="5 8" id="KW-0238">DNA-binding</keyword>
<dbReference type="GO" id="GO:0000976">
    <property type="term" value="F:transcription cis-regulatory region binding"/>
    <property type="evidence" value="ECO:0007669"/>
    <property type="project" value="TreeGrafter"/>
</dbReference>